<evidence type="ECO:0000256" key="4">
    <source>
        <dbReference type="ARBA" id="ARBA00022964"/>
    </source>
</evidence>
<sequence>MTEPPASAYVHLPRGDPAPWFHQRATGNPNYAFDTTAGRYIVLCFFASSGDARGRAALQAMQAHRNLFDDVFACFFGVTIDPRDESEERVRQSLPGIRHLHDFDMKVSRLYGCVPKDAEPGTAIRARQFWIVLDPTLRVLATFGLDEAGNRDVFAFLKGLPPPARYAGFEVFAPVLVLPDVFEPEFCARLIRLHESEGGRETGFMREVDGKTVHILDPGHKRRRDYTIEDAALIRQTQERIIRRVTPEILKVHCFKVTRMERYIVSCYAAEDGGHFRAHRDNTTKGTAHRRYAVSINLNGDFDGGELGFPEYGPRGYKAPPGGAIVFSGALLHAVSPVTRGRRYAFLPFLYDEEAARIREDNAKFIEGEASRYKAGLVAER</sequence>
<dbReference type="Proteomes" id="UP001242480">
    <property type="component" value="Unassembled WGS sequence"/>
</dbReference>
<dbReference type="InterPro" id="IPR005123">
    <property type="entry name" value="Oxoglu/Fe-dep_dioxygenase_dom"/>
</dbReference>
<keyword evidence="6" id="KW-0408">Iron</keyword>
<accession>A0ABU0J4J7</accession>
<evidence type="ECO:0000313" key="9">
    <source>
        <dbReference type="Proteomes" id="UP001242480"/>
    </source>
</evidence>
<dbReference type="GO" id="GO:0051213">
    <property type="term" value="F:dioxygenase activity"/>
    <property type="evidence" value="ECO:0007669"/>
    <property type="project" value="UniProtKB-KW"/>
</dbReference>
<protein>
    <submittedName>
        <fullName evidence="8">2-oxoglutarate/Fe(II)-dependent dioxygenase YbiX/peroxiredoxin</fullName>
    </submittedName>
</protein>
<evidence type="ECO:0000313" key="8">
    <source>
        <dbReference type="EMBL" id="MDQ0469188.1"/>
    </source>
</evidence>
<comment type="cofactor">
    <cofactor evidence="1">
        <name>L-ascorbate</name>
        <dbReference type="ChEBI" id="CHEBI:38290"/>
    </cofactor>
</comment>
<name>A0ABU0J4J7_9HYPH</name>
<keyword evidence="9" id="KW-1185">Reference proteome</keyword>
<dbReference type="SUPFAM" id="SSF52833">
    <property type="entry name" value="Thioredoxin-like"/>
    <property type="match status" value="1"/>
</dbReference>
<keyword evidence="2" id="KW-0479">Metal-binding</keyword>
<gene>
    <name evidence="8" type="ORF">QO011_002199</name>
</gene>
<proteinExistence type="predicted"/>
<evidence type="ECO:0000256" key="1">
    <source>
        <dbReference type="ARBA" id="ARBA00001961"/>
    </source>
</evidence>
<keyword evidence="3" id="KW-0847">Vitamin C</keyword>
<dbReference type="RefSeq" id="WP_307271532.1">
    <property type="nucleotide sequence ID" value="NZ_JAUSVX010000003.1"/>
</dbReference>
<evidence type="ECO:0000259" key="7">
    <source>
        <dbReference type="PROSITE" id="PS51471"/>
    </source>
</evidence>
<dbReference type="Gene3D" id="3.40.30.10">
    <property type="entry name" value="Glutaredoxin"/>
    <property type="match status" value="1"/>
</dbReference>
<dbReference type="PROSITE" id="PS51471">
    <property type="entry name" value="FE2OG_OXY"/>
    <property type="match status" value="1"/>
</dbReference>
<keyword evidence="5" id="KW-0560">Oxidoreductase</keyword>
<dbReference type="SMART" id="SM00702">
    <property type="entry name" value="P4Hc"/>
    <property type="match status" value="1"/>
</dbReference>
<dbReference type="InterPro" id="IPR044862">
    <property type="entry name" value="Pro_4_hyd_alph_FE2OG_OXY"/>
</dbReference>
<organism evidence="8 9">
    <name type="scientific">Labrys wisconsinensis</name>
    <dbReference type="NCBI Taxonomy" id="425677"/>
    <lineage>
        <taxon>Bacteria</taxon>
        <taxon>Pseudomonadati</taxon>
        <taxon>Pseudomonadota</taxon>
        <taxon>Alphaproteobacteria</taxon>
        <taxon>Hyphomicrobiales</taxon>
        <taxon>Xanthobacteraceae</taxon>
        <taxon>Labrys</taxon>
    </lineage>
</organism>
<comment type="caution">
    <text evidence="8">The sequence shown here is derived from an EMBL/GenBank/DDBJ whole genome shotgun (WGS) entry which is preliminary data.</text>
</comment>
<dbReference type="EMBL" id="JAUSVX010000003">
    <property type="protein sequence ID" value="MDQ0469188.1"/>
    <property type="molecule type" value="Genomic_DNA"/>
</dbReference>
<reference evidence="8 9" key="1">
    <citation type="submission" date="2023-07" db="EMBL/GenBank/DDBJ databases">
        <title>Genomic Encyclopedia of Type Strains, Phase IV (KMG-IV): sequencing the most valuable type-strain genomes for metagenomic binning, comparative biology and taxonomic classification.</title>
        <authorList>
            <person name="Goeker M."/>
        </authorList>
    </citation>
    <scope>NUCLEOTIDE SEQUENCE [LARGE SCALE GENOMIC DNA]</scope>
    <source>
        <strain evidence="8 9">DSM 19619</strain>
    </source>
</reference>
<evidence type="ECO:0000256" key="5">
    <source>
        <dbReference type="ARBA" id="ARBA00023002"/>
    </source>
</evidence>
<evidence type="ECO:0000256" key="2">
    <source>
        <dbReference type="ARBA" id="ARBA00022723"/>
    </source>
</evidence>
<evidence type="ECO:0000256" key="6">
    <source>
        <dbReference type="ARBA" id="ARBA00023004"/>
    </source>
</evidence>
<keyword evidence="4 8" id="KW-0223">Dioxygenase</keyword>
<dbReference type="Gene3D" id="2.60.120.620">
    <property type="entry name" value="q2cbj1_9rhob like domain"/>
    <property type="match status" value="1"/>
</dbReference>
<dbReference type="InterPro" id="IPR006620">
    <property type="entry name" value="Pro_4_hyd_alph"/>
</dbReference>
<evidence type="ECO:0000256" key="3">
    <source>
        <dbReference type="ARBA" id="ARBA00022896"/>
    </source>
</evidence>
<dbReference type="Pfam" id="PF13640">
    <property type="entry name" value="2OG-FeII_Oxy_3"/>
    <property type="match status" value="1"/>
</dbReference>
<feature type="domain" description="Fe2OG dioxygenase" evidence="7">
    <location>
        <begin position="256"/>
        <end position="353"/>
    </location>
</feature>
<dbReference type="InterPro" id="IPR036249">
    <property type="entry name" value="Thioredoxin-like_sf"/>
</dbReference>